<sequence length="56" mass="6691">MLSTKKELMQRIEERRHAMIQLALTSSFIDERVVKISDDLDRLIHTYHTLTIVEKH</sequence>
<dbReference type="InterPro" id="IPR018540">
    <property type="entry name" value="Spo0E-like"/>
</dbReference>
<keyword evidence="2" id="KW-1185">Reference proteome</keyword>
<evidence type="ECO:0000313" key="1">
    <source>
        <dbReference type="EMBL" id="MED1203886.1"/>
    </source>
</evidence>
<organism evidence="1 2">
    <name type="scientific">Heyndrickxia acidicola</name>
    <dbReference type="NCBI Taxonomy" id="209389"/>
    <lineage>
        <taxon>Bacteria</taxon>
        <taxon>Bacillati</taxon>
        <taxon>Bacillota</taxon>
        <taxon>Bacilli</taxon>
        <taxon>Bacillales</taxon>
        <taxon>Bacillaceae</taxon>
        <taxon>Heyndrickxia</taxon>
    </lineage>
</organism>
<evidence type="ECO:0000313" key="2">
    <source>
        <dbReference type="Proteomes" id="UP001341444"/>
    </source>
</evidence>
<dbReference type="RefSeq" id="WP_083953178.1">
    <property type="nucleotide sequence ID" value="NZ_JARMAB010000017.1"/>
</dbReference>
<name>A0ABU6MIQ6_9BACI</name>
<dbReference type="Gene3D" id="4.10.280.10">
    <property type="entry name" value="Helix-loop-helix DNA-binding domain"/>
    <property type="match status" value="1"/>
</dbReference>
<accession>A0ABU6MIQ6</accession>
<proteinExistence type="predicted"/>
<gene>
    <name evidence="1" type="ORF">P4T90_12500</name>
</gene>
<reference evidence="1 2" key="1">
    <citation type="submission" date="2023-03" db="EMBL/GenBank/DDBJ databases">
        <title>Bacillus Genome Sequencing.</title>
        <authorList>
            <person name="Dunlap C."/>
        </authorList>
    </citation>
    <scope>NUCLEOTIDE SEQUENCE [LARGE SCALE GENOMIC DNA]</scope>
    <source>
        <strain evidence="1 2">B-23453</strain>
    </source>
</reference>
<dbReference type="Proteomes" id="UP001341444">
    <property type="component" value="Unassembled WGS sequence"/>
</dbReference>
<comment type="caution">
    <text evidence="1">The sequence shown here is derived from an EMBL/GenBank/DDBJ whole genome shotgun (WGS) entry which is preliminary data.</text>
</comment>
<dbReference type="InterPro" id="IPR036638">
    <property type="entry name" value="HLH_DNA-bd_sf"/>
</dbReference>
<dbReference type="SUPFAM" id="SSF140500">
    <property type="entry name" value="BAS1536-like"/>
    <property type="match status" value="1"/>
</dbReference>
<protein>
    <submittedName>
        <fullName evidence="1">Aspartyl-phosphate phosphatase Spo0E family protein</fullName>
    </submittedName>
</protein>
<dbReference type="EMBL" id="JARMAB010000017">
    <property type="protein sequence ID" value="MED1203886.1"/>
    <property type="molecule type" value="Genomic_DNA"/>
</dbReference>
<dbReference type="InterPro" id="IPR037208">
    <property type="entry name" value="Spo0E-like_sf"/>
</dbReference>
<dbReference type="Pfam" id="PF09388">
    <property type="entry name" value="SpoOE-like"/>
    <property type="match status" value="1"/>
</dbReference>